<gene>
    <name evidence="2" type="ORF">NARC_40140</name>
</gene>
<organism evidence="2 3">
    <name type="scientific">Candidatus Nitrosocosmicus arcticus</name>
    <dbReference type="NCBI Taxonomy" id="2035267"/>
    <lineage>
        <taxon>Archaea</taxon>
        <taxon>Nitrososphaerota</taxon>
        <taxon>Nitrososphaeria</taxon>
        <taxon>Nitrososphaerales</taxon>
        <taxon>Nitrososphaeraceae</taxon>
        <taxon>Candidatus Nitrosocosmicus</taxon>
    </lineage>
</organism>
<dbReference type="RefSeq" id="WP_222424800.1">
    <property type="nucleotide sequence ID" value="NZ_ML675580.1"/>
</dbReference>
<keyword evidence="1" id="KW-1133">Transmembrane helix</keyword>
<keyword evidence="3" id="KW-1185">Reference proteome</keyword>
<protein>
    <submittedName>
        <fullName evidence="2">Uncharacterized protein</fullName>
    </submittedName>
</protein>
<keyword evidence="1" id="KW-0472">Membrane</keyword>
<dbReference type="EMBL" id="VOAH01000004">
    <property type="protein sequence ID" value="TVP41177.1"/>
    <property type="molecule type" value="Genomic_DNA"/>
</dbReference>
<sequence length="126" mass="14245">MNTMTILNRINKLQERFELKSFQSSSILLIILVIICIISFILSLILYLYLVESSKQIENISIDYVKLNSISTITYLKEIIQNKIQVVSSNLNLLSSVVLIKQQNLSAIPNFEAAQSTTNDLTEGYG</sequence>
<dbReference type="Proteomes" id="UP000315289">
    <property type="component" value="Unassembled WGS sequence"/>
</dbReference>
<dbReference type="AlphaFoldDB" id="A0A557SX44"/>
<evidence type="ECO:0000313" key="2">
    <source>
        <dbReference type="EMBL" id="TVP41177.1"/>
    </source>
</evidence>
<reference evidence="2 3" key="1">
    <citation type="journal article" date="2019" name="Front. Microbiol.">
        <title>Ammonia Oxidation by the Arctic Terrestrial Thaumarchaeote Candidatus Nitrosocosmicus arcticus Is Stimulated by Increasing Temperatures.</title>
        <authorList>
            <person name="Alves R.J.E."/>
            <person name="Kerou M."/>
            <person name="Zappe A."/>
            <person name="Bittner R."/>
            <person name="Abby S.S."/>
            <person name="Schmidt H.A."/>
            <person name="Pfeifer K."/>
            <person name="Schleper C."/>
        </authorList>
    </citation>
    <scope>NUCLEOTIDE SEQUENCE [LARGE SCALE GENOMIC DNA]</scope>
    <source>
        <strain evidence="2 3">Kfb</strain>
    </source>
</reference>
<feature type="transmembrane region" description="Helical" evidence="1">
    <location>
        <begin position="27"/>
        <end position="50"/>
    </location>
</feature>
<keyword evidence="1" id="KW-0812">Transmembrane</keyword>
<evidence type="ECO:0000313" key="3">
    <source>
        <dbReference type="Proteomes" id="UP000315289"/>
    </source>
</evidence>
<comment type="caution">
    <text evidence="2">The sequence shown here is derived from an EMBL/GenBank/DDBJ whole genome shotgun (WGS) entry which is preliminary data.</text>
</comment>
<evidence type="ECO:0000256" key="1">
    <source>
        <dbReference type="SAM" id="Phobius"/>
    </source>
</evidence>
<accession>A0A557SX44</accession>
<name>A0A557SX44_9ARCH</name>
<proteinExistence type="predicted"/>